<gene>
    <name evidence="1" type="ORF">V144x_10080</name>
</gene>
<name>A0A517VRC8_9PLAN</name>
<evidence type="ECO:0000313" key="2">
    <source>
        <dbReference type="Proteomes" id="UP000318704"/>
    </source>
</evidence>
<accession>A0A517VRC8</accession>
<dbReference type="Proteomes" id="UP000318704">
    <property type="component" value="Chromosome"/>
</dbReference>
<organism evidence="1 2">
    <name type="scientific">Gimesia aquarii</name>
    <dbReference type="NCBI Taxonomy" id="2527964"/>
    <lineage>
        <taxon>Bacteria</taxon>
        <taxon>Pseudomonadati</taxon>
        <taxon>Planctomycetota</taxon>
        <taxon>Planctomycetia</taxon>
        <taxon>Planctomycetales</taxon>
        <taxon>Planctomycetaceae</taxon>
        <taxon>Gimesia</taxon>
    </lineage>
</organism>
<proteinExistence type="predicted"/>
<dbReference type="RefSeq" id="WP_144982218.1">
    <property type="nucleotide sequence ID" value="NZ_CP037920.1"/>
</dbReference>
<sequence>MVSTPPNDTDLIKRDATEYVVLLGPNDGSKPGLSDQVDTLLLESIKRSRGSERVDAIVCTYDLSKAGRLIDTTTPTGHNRILEVRTYDHEGELTILKAWGVVTQQSQTINDSNEFVTLIARQEDWLFGEPIYHYQQWNTADPIHDDLIFNPIIDDITEENRAGPLNNEHQGDTPIFKFIDPESVRTADAENFQQAIAEPWTLAEAVYYLFQHIGTNQYYEFPTIAYLRSTLDESRTLSDVRIPMGTPLPQALDLLIEPFGYFWYIRSEINLFDEAKHFIEFAKKGSGSTVSVYMQRPGEKINNLLTNQSDHRANFNIGDLANRIVAVTSPIELEATFELYKGWSEDDDNLDLHKLEKGGDGSQYLTKRDVGRKWVLNEARDYDSLRADIDEKGAEELAIQLGLEEVDFDNFKRRKFQECFSRNPDGEANAVLVEWFNEDLADDENPNGKWEKVEWPFSVLEKECGIYFEGSKPPEALWLLINEDPTKARVRVTAVVEGDERRVVKVDRTNTSPNAADLTLFMDLSAQFHWRVISLLGTIPDTNQIQVSTFKDKPNHLNNDVDDEPLLQAFAEGVVDVEDVTLLSLSLSLDGVDHPEYELGKLIDRVNGRNLSLNAKNPDQSGKRLPQIVGINEYYNGEQRTELLLESFKEEQPR</sequence>
<dbReference type="EMBL" id="CP037920">
    <property type="protein sequence ID" value="QDT95563.1"/>
    <property type="molecule type" value="Genomic_DNA"/>
</dbReference>
<dbReference type="AlphaFoldDB" id="A0A517VRC8"/>
<protein>
    <submittedName>
        <fullName evidence="1">Uncharacterized protein</fullName>
    </submittedName>
</protein>
<evidence type="ECO:0000313" key="1">
    <source>
        <dbReference type="EMBL" id="QDT95563.1"/>
    </source>
</evidence>
<dbReference type="KEGG" id="gaw:V144x_10080"/>
<reference evidence="1 2" key="1">
    <citation type="submission" date="2019-03" db="EMBL/GenBank/DDBJ databases">
        <title>Deep-cultivation of Planctomycetes and their phenomic and genomic characterization uncovers novel biology.</title>
        <authorList>
            <person name="Wiegand S."/>
            <person name="Jogler M."/>
            <person name="Boedeker C."/>
            <person name="Pinto D."/>
            <person name="Vollmers J."/>
            <person name="Rivas-Marin E."/>
            <person name="Kohn T."/>
            <person name="Peeters S.H."/>
            <person name="Heuer A."/>
            <person name="Rast P."/>
            <person name="Oberbeckmann S."/>
            <person name="Bunk B."/>
            <person name="Jeske O."/>
            <person name="Meyerdierks A."/>
            <person name="Storesund J.E."/>
            <person name="Kallscheuer N."/>
            <person name="Luecker S."/>
            <person name="Lage O.M."/>
            <person name="Pohl T."/>
            <person name="Merkel B.J."/>
            <person name="Hornburger P."/>
            <person name="Mueller R.-W."/>
            <person name="Bruemmer F."/>
            <person name="Labrenz M."/>
            <person name="Spormann A.M."/>
            <person name="Op den Camp H."/>
            <person name="Overmann J."/>
            <person name="Amann R."/>
            <person name="Jetten M.S.M."/>
            <person name="Mascher T."/>
            <person name="Medema M.H."/>
            <person name="Devos D.P."/>
            <person name="Kaster A.-K."/>
            <person name="Ovreas L."/>
            <person name="Rohde M."/>
            <person name="Galperin M.Y."/>
            <person name="Jogler C."/>
        </authorList>
    </citation>
    <scope>NUCLEOTIDE SEQUENCE [LARGE SCALE GENOMIC DNA]</scope>
    <source>
        <strain evidence="1 2">V144</strain>
    </source>
</reference>